<keyword evidence="2" id="KW-1185">Reference proteome</keyword>
<evidence type="ECO:0000313" key="2">
    <source>
        <dbReference type="Proteomes" id="UP000243197"/>
    </source>
</evidence>
<reference evidence="1 2" key="1">
    <citation type="submission" date="2014-03" db="EMBL/GenBank/DDBJ databases">
        <title>complete genome sequence of Flavobacteriaceae bacterium JBKA-6.</title>
        <authorList>
            <person name="Takano T."/>
            <person name="Nakamura Y."/>
            <person name="Takuma S."/>
            <person name="Yasuike M."/>
            <person name="Matsuyama T."/>
            <person name="Sakai T."/>
            <person name="Fujiwara A."/>
            <person name="Kimoto K."/>
            <person name="Fukuda Y."/>
            <person name="Kondo H."/>
            <person name="Hirono I."/>
            <person name="Nakayasu C."/>
        </authorList>
    </citation>
    <scope>NUCLEOTIDE SEQUENCE [LARGE SCALE GENOMIC DNA]</scope>
    <source>
        <strain evidence="1 2">JBKA-6</strain>
    </source>
</reference>
<name>A0A1J1DXW6_9FLAO</name>
<dbReference type="AlphaFoldDB" id="A0A1J1DXW6"/>
<accession>A0A1J1DXW6</accession>
<gene>
    <name evidence="1" type="ORF">JBKA6_0676</name>
</gene>
<dbReference type="EMBL" id="AP014564">
    <property type="protein sequence ID" value="BAV94689.1"/>
    <property type="molecule type" value="Genomic_DNA"/>
</dbReference>
<organism evidence="1 2">
    <name type="scientific">Ichthyobacterium seriolicida</name>
    <dbReference type="NCBI Taxonomy" id="242600"/>
    <lineage>
        <taxon>Bacteria</taxon>
        <taxon>Pseudomonadati</taxon>
        <taxon>Bacteroidota</taxon>
        <taxon>Flavobacteriia</taxon>
        <taxon>Flavobacteriales</taxon>
        <taxon>Ichthyobacteriaceae</taxon>
        <taxon>Ichthyobacterium</taxon>
    </lineage>
</organism>
<dbReference type="KEGG" id="ise:JBKA6_0676"/>
<protein>
    <submittedName>
        <fullName evidence="1">Uncharacterized protein</fullName>
    </submittedName>
</protein>
<proteinExistence type="predicted"/>
<evidence type="ECO:0000313" key="1">
    <source>
        <dbReference type="EMBL" id="BAV94689.1"/>
    </source>
</evidence>
<dbReference type="Proteomes" id="UP000243197">
    <property type="component" value="Chromosome"/>
</dbReference>
<sequence length="58" mass="6524">MRSCDDNTPSVVKNYDDLIIKPEKITSGKMGVLGSEEKAGENKTNFRYFTSKKKPITL</sequence>